<sequence>MTFPLSTLKEDEYSELLDGIKDILRECYQVPEDEAMLVIHEGSEKAQELLKD</sequence>
<gene>
    <name evidence="1" type="ORF">RQP52_07970</name>
</gene>
<accession>A0ABU3R9R3</accession>
<dbReference type="Proteomes" id="UP001260980">
    <property type="component" value="Unassembled WGS sequence"/>
</dbReference>
<evidence type="ECO:0000313" key="2">
    <source>
        <dbReference type="Proteomes" id="UP001260980"/>
    </source>
</evidence>
<protein>
    <submittedName>
        <fullName evidence="1">Uncharacterized protein</fullName>
    </submittedName>
</protein>
<name>A0ABU3R9R3_9BACL</name>
<dbReference type="RefSeq" id="WP_315950685.1">
    <property type="nucleotide sequence ID" value="NZ_JAWCUD010000002.1"/>
</dbReference>
<dbReference type="EMBL" id="JAWCUD010000002">
    <property type="protein sequence ID" value="MDU0201020.1"/>
    <property type="molecule type" value="Genomic_DNA"/>
</dbReference>
<evidence type="ECO:0000313" key="1">
    <source>
        <dbReference type="EMBL" id="MDU0201020.1"/>
    </source>
</evidence>
<comment type="caution">
    <text evidence="1">The sequence shown here is derived from an EMBL/GenBank/DDBJ whole genome shotgun (WGS) entry which is preliminary data.</text>
</comment>
<keyword evidence="2" id="KW-1185">Reference proteome</keyword>
<organism evidence="1 2">
    <name type="scientific">Paenibacillus violae</name>
    <dbReference type="NCBI Taxonomy" id="3077234"/>
    <lineage>
        <taxon>Bacteria</taxon>
        <taxon>Bacillati</taxon>
        <taxon>Bacillota</taxon>
        <taxon>Bacilli</taxon>
        <taxon>Bacillales</taxon>
        <taxon>Paenibacillaceae</taxon>
        <taxon>Paenibacillus</taxon>
    </lineage>
</organism>
<proteinExistence type="predicted"/>
<reference evidence="1 2" key="1">
    <citation type="submission" date="2023-10" db="EMBL/GenBank/DDBJ databases">
        <title>Paenibacillus strain PFR10 Genome sequencing and assembly.</title>
        <authorList>
            <person name="Kim I."/>
        </authorList>
    </citation>
    <scope>NUCLEOTIDE SEQUENCE [LARGE SCALE GENOMIC DNA]</scope>
    <source>
        <strain evidence="1 2">PFR10</strain>
    </source>
</reference>